<dbReference type="PANTHER" id="PTHR43617">
    <property type="entry name" value="L-AMINO ACID N-ACETYLTRANSFERASE"/>
    <property type="match status" value="1"/>
</dbReference>
<dbReference type="GO" id="GO:0016747">
    <property type="term" value="F:acyltransferase activity, transferring groups other than amino-acyl groups"/>
    <property type="evidence" value="ECO:0007669"/>
    <property type="project" value="InterPro"/>
</dbReference>
<evidence type="ECO:0000313" key="2">
    <source>
        <dbReference type="EMBL" id="CDZ24076.1"/>
    </source>
</evidence>
<protein>
    <recommendedName>
        <fullName evidence="1">N-acetyltransferase domain-containing protein</fullName>
    </recommendedName>
</protein>
<dbReference type="STRING" id="29343.CCDG5_0957"/>
<dbReference type="Gene3D" id="3.40.630.30">
    <property type="match status" value="1"/>
</dbReference>
<gene>
    <name evidence="2" type="ORF">CCDG5_0957</name>
</gene>
<dbReference type="PATRIC" id="fig|29343.3.peg.1010"/>
<dbReference type="KEGG" id="ccel:CCDG5_0957"/>
<accession>A0A078KK71</accession>
<dbReference type="AlphaFoldDB" id="A0A078KK71"/>
<dbReference type="Proteomes" id="UP000032431">
    <property type="component" value="Chromosome I"/>
</dbReference>
<dbReference type="Pfam" id="PF00583">
    <property type="entry name" value="Acetyltransf_1"/>
    <property type="match status" value="1"/>
</dbReference>
<organism evidence="2 3">
    <name type="scientific">[Clostridium] cellulosi</name>
    <dbReference type="NCBI Taxonomy" id="29343"/>
    <lineage>
        <taxon>Bacteria</taxon>
        <taxon>Bacillati</taxon>
        <taxon>Bacillota</taxon>
        <taxon>Clostridia</taxon>
        <taxon>Eubacteriales</taxon>
        <taxon>Oscillospiraceae</taxon>
        <taxon>Oscillospiraceae incertae sedis</taxon>
    </lineage>
</organism>
<dbReference type="PROSITE" id="PS51186">
    <property type="entry name" value="GNAT"/>
    <property type="match status" value="1"/>
</dbReference>
<proteinExistence type="predicted"/>
<evidence type="ECO:0000259" key="1">
    <source>
        <dbReference type="PROSITE" id="PS51186"/>
    </source>
</evidence>
<dbReference type="EMBL" id="LM995447">
    <property type="protein sequence ID" value="CDZ24076.1"/>
    <property type="molecule type" value="Genomic_DNA"/>
</dbReference>
<dbReference type="InterPro" id="IPR050276">
    <property type="entry name" value="MshD_Acetyltransferase"/>
</dbReference>
<dbReference type="InterPro" id="IPR016181">
    <property type="entry name" value="Acyl_CoA_acyltransferase"/>
</dbReference>
<sequence>MQKDIELKEAVTKKDAEIISALAQKIWTEHYTPIIGEAQVKYMLEKFSAPDKIYSDLKNGYIYYTAYFDGKLAGYTAIKPEDEKRIFLSKLYVDKSYRGNGISRFIINHIISKYKPLGYNSIWLTVNKNNVNSIKVYNKLGFINDGPLVTDIGGGFVMDDYKMTLYI</sequence>
<dbReference type="CDD" id="cd04301">
    <property type="entry name" value="NAT_SF"/>
    <property type="match status" value="1"/>
</dbReference>
<dbReference type="HOGENOM" id="CLU_013985_18_4_9"/>
<feature type="domain" description="N-acetyltransferase" evidence="1">
    <location>
        <begin position="5"/>
        <end position="167"/>
    </location>
</feature>
<keyword evidence="3" id="KW-1185">Reference proteome</keyword>
<dbReference type="InterPro" id="IPR000182">
    <property type="entry name" value="GNAT_dom"/>
</dbReference>
<evidence type="ECO:0000313" key="3">
    <source>
        <dbReference type="Proteomes" id="UP000032431"/>
    </source>
</evidence>
<name>A0A078KK71_9FIRM</name>
<dbReference type="SUPFAM" id="SSF55729">
    <property type="entry name" value="Acyl-CoA N-acyltransferases (Nat)"/>
    <property type="match status" value="1"/>
</dbReference>
<reference evidence="3" key="1">
    <citation type="submission" date="2014-07" db="EMBL/GenBank/DDBJ databases">
        <authorList>
            <person name="Wibberg D."/>
        </authorList>
    </citation>
    <scope>NUCLEOTIDE SEQUENCE [LARGE SCALE GENOMIC DNA]</scope>
    <source>
        <strain evidence="3">DG5</strain>
    </source>
</reference>